<feature type="repeat" description="LDL-receptor class B" evidence="13">
    <location>
        <begin position="1781"/>
        <end position="1825"/>
    </location>
</feature>
<feature type="domain" description="EGF-like" evidence="17">
    <location>
        <begin position="944"/>
        <end position="985"/>
    </location>
</feature>
<dbReference type="InterPro" id="IPR001881">
    <property type="entry name" value="EGF-like_Ca-bd_dom"/>
</dbReference>
<feature type="disulfide bond" evidence="14">
    <location>
        <begin position="1197"/>
        <end position="1204"/>
    </location>
</feature>
<feature type="domain" description="Thyroglobulin type-1" evidence="19">
    <location>
        <begin position="1399"/>
        <end position="1471"/>
    </location>
</feature>
<feature type="signal peptide" evidence="16">
    <location>
        <begin position="1"/>
        <end position="21"/>
    </location>
</feature>
<evidence type="ECO:0000256" key="9">
    <source>
        <dbReference type="ARBA" id="ARBA00022889"/>
    </source>
</evidence>
<dbReference type="GO" id="GO:0007160">
    <property type="term" value="P:cell-matrix adhesion"/>
    <property type="evidence" value="ECO:0007669"/>
    <property type="project" value="InterPro"/>
</dbReference>
<feature type="domain" description="Thyroglobulin type-1" evidence="19">
    <location>
        <begin position="1560"/>
        <end position="1624"/>
    </location>
</feature>
<dbReference type="SUPFAM" id="SSF63825">
    <property type="entry name" value="YWTD domain"/>
    <property type="match status" value="1"/>
</dbReference>
<dbReference type="InterPro" id="IPR000033">
    <property type="entry name" value="LDLR_classB_rpt"/>
</dbReference>
<dbReference type="InterPro" id="IPR000716">
    <property type="entry name" value="Thyroglobulin_1"/>
</dbReference>
<keyword evidence="8" id="KW-0084">Basement membrane</keyword>
<dbReference type="PROSITE" id="PS51120">
    <property type="entry name" value="LDLRB"/>
    <property type="match status" value="3"/>
</dbReference>
<dbReference type="InterPro" id="IPR006605">
    <property type="entry name" value="G2_nidogen/fibulin_G2F"/>
</dbReference>
<comment type="caution">
    <text evidence="12">Lacks conserved residue(s) required for the propagation of feature annotation.</text>
</comment>
<dbReference type="SMART" id="SM00539">
    <property type="entry name" value="NIDO"/>
    <property type="match status" value="1"/>
</dbReference>
<proteinExistence type="predicted"/>
<feature type="repeat" description="LDL-receptor class B" evidence="13">
    <location>
        <begin position="1694"/>
        <end position="1737"/>
    </location>
</feature>
<evidence type="ECO:0000313" key="22">
    <source>
        <dbReference type="Proteomes" id="UP000314986"/>
    </source>
</evidence>
<dbReference type="Pfam" id="PF07645">
    <property type="entry name" value="EGF_CA"/>
    <property type="match status" value="1"/>
</dbReference>
<feature type="domain" description="Thyroglobulin type-1" evidence="19">
    <location>
        <begin position="1478"/>
        <end position="1550"/>
    </location>
</feature>
<feature type="compositionally biased region" description="Basic and acidic residues" evidence="15">
    <location>
        <begin position="599"/>
        <end position="631"/>
    </location>
</feature>
<feature type="domain" description="Thyroglobulin type-1" evidence="19">
    <location>
        <begin position="1320"/>
        <end position="1392"/>
    </location>
</feature>
<dbReference type="Gene3D" id="2.10.25.10">
    <property type="entry name" value="Laminin"/>
    <property type="match status" value="3"/>
</dbReference>
<evidence type="ECO:0000259" key="20">
    <source>
        <dbReference type="PROSITE" id="PS51220"/>
    </source>
</evidence>
<feature type="compositionally biased region" description="Pro residues" evidence="15">
    <location>
        <begin position="342"/>
        <end position="357"/>
    </location>
</feature>
<evidence type="ECO:0000256" key="11">
    <source>
        <dbReference type="ARBA" id="ARBA00023180"/>
    </source>
</evidence>
<feature type="compositionally biased region" description="Acidic residues" evidence="15">
    <location>
        <begin position="304"/>
        <end position="323"/>
    </location>
</feature>
<dbReference type="InterPro" id="IPR011042">
    <property type="entry name" value="6-blade_b-propeller_TolB-like"/>
</dbReference>
<reference evidence="22" key="1">
    <citation type="journal article" date="2006" name="Science">
        <title>Ancient noncoding elements conserved in the human genome.</title>
        <authorList>
            <person name="Venkatesh B."/>
            <person name="Kirkness E.F."/>
            <person name="Loh Y.H."/>
            <person name="Halpern A.L."/>
            <person name="Lee A.P."/>
            <person name="Johnson J."/>
            <person name="Dandona N."/>
            <person name="Viswanathan L.D."/>
            <person name="Tay A."/>
            <person name="Venter J.C."/>
            <person name="Strausberg R.L."/>
            <person name="Brenner S."/>
        </authorList>
    </citation>
    <scope>NUCLEOTIDE SEQUENCE [LARGE SCALE GENOMIC DNA]</scope>
</reference>
<dbReference type="SMART" id="SM00211">
    <property type="entry name" value="TY"/>
    <property type="match status" value="7"/>
</dbReference>
<dbReference type="Gene3D" id="2.120.10.30">
    <property type="entry name" value="TolB, C-terminal domain"/>
    <property type="match status" value="1"/>
</dbReference>
<feature type="disulfide bond" evidence="14">
    <location>
        <begin position="1440"/>
        <end position="1447"/>
    </location>
</feature>
<dbReference type="Pfam" id="PF00086">
    <property type="entry name" value="Thyroglobulin_1"/>
    <property type="match status" value="7"/>
</dbReference>
<evidence type="ECO:0000256" key="14">
    <source>
        <dbReference type="PROSITE-ProRule" id="PRU00500"/>
    </source>
</evidence>
<keyword evidence="4 12" id="KW-0245">EGF-like domain</keyword>
<organism evidence="21 22">
    <name type="scientific">Callorhinchus milii</name>
    <name type="common">Ghost shark</name>
    <dbReference type="NCBI Taxonomy" id="7868"/>
    <lineage>
        <taxon>Eukaryota</taxon>
        <taxon>Metazoa</taxon>
        <taxon>Chordata</taxon>
        <taxon>Craniata</taxon>
        <taxon>Vertebrata</taxon>
        <taxon>Chondrichthyes</taxon>
        <taxon>Holocephali</taxon>
        <taxon>Chimaeriformes</taxon>
        <taxon>Callorhinchidae</taxon>
        <taxon>Callorhinchus</taxon>
    </lineage>
</organism>
<dbReference type="PROSITE" id="PS01187">
    <property type="entry name" value="EGF_CA"/>
    <property type="match status" value="1"/>
</dbReference>
<feature type="domain" description="EGF-like" evidence="17">
    <location>
        <begin position="1030"/>
        <end position="1068"/>
    </location>
</feature>
<dbReference type="PROSITE" id="PS51220">
    <property type="entry name" value="NIDO"/>
    <property type="match status" value="1"/>
</dbReference>
<protein>
    <submittedName>
        <fullName evidence="21">Nidogen 2</fullName>
    </submittedName>
</protein>
<dbReference type="Gene3D" id="2.40.155.10">
    <property type="entry name" value="Green fluorescent protein"/>
    <property type="match status" value="1"/>
</dbReference>
<dbReference type="Pfam" id="PF06119">
    <property type="entry name" value="NIDO"/>
    <property type="match status" value="1"/>
</dbReference>
<evidence type="ECO:0000313" key="21">
    <source>
        <dbReference type="Ensembl" id="ENSCMIP00000025630.1"/>
    </source>
</evidence>
<keyword evidence="22" id="KW-1185">Reference proteome</keyword>
<evidence type="ECO:0000259" key="18">
    <source>
        <dbReference type="PROSITE" id="PS50993"/>
    </source>
</evidence>
<dbReference type="GO" id="GO:0005509">
    <property type="term" value="F:calcium ion binding"/>
    <property type="evidence" value="ECO:0007669"/>
    <property type="project" value="InterPro"/>
</dbReference>
<feature type="region of interest" description="Disordered" evidence="15">
    <location>
        <begin position="381"/>
        <end position="643"/>
    </location>
</feature>
<dbReference type="SMART" id="SM00179">
    <property type="entry name" value="EGF_CA"/>
    <property type="match status" value="3"/>
</dbReference>
<evidence type="ECO:0000256" key="2">
    <source>
        <dbReference type="ARBA" id="ARBA00022525"/>
    </source>
</evidence>
<accession>A0A4W3IYC2</accession>
<dbReference type="Ensembl" id="ENSCMIT00000026053.1">
    <property type="protein sequence ID" value="ENSCMIP00000025630.1"/>
    <property type="gene ID" value="ENSCMIG00000011213.1"/>
</dbReference>
<dbReference type="STRING" id="7868.ENSCMIP00000025630"/>
<keyword evidence="9" id="KW-0130">Cell adhesion</keyword>
<evidence type="ECO:0000256" key="16">
    <source>
        <dbReference type="SAM" id="SignalP"/>
    </source>
</evidence>
<evidence type="ECO:0000259" key="17">
    <source>
        <dbReference type="PROSITE" id="PS50026"/>
    </source>
</evidence>
<feature type="domain" description="Thyroglobulin type-1" evidence="19">
    <location>
        <begin position="1238"/>
        <end position="1310"/>
    </location>
</feature>
<reference evidence="21" key="4">
    <citation type="submission" date="2025-08" db="UniProtKB">
        <authorList>
            <consortium name="Ensembl"/>
        </authorList>
    </citation>
    <scope>IDENTIFICATION</scope>
</reference>
<dbReference type="InterPro" id="IPR003886">
    <property type="entry name" value="NIDO_dom"/>
</dbReference>
<dbReference type="InterPro" id="IPR036857">
    <property type="entry name" value="Thyroglobulin_1_sf"/>
</dbReference>
<dbReference type="InterPro" id="IPR009030">
    <property type="entry name" value="Growth_fac_rcpt_cys_sf"/>
</dbReference>
<dbReference type="InParanoid" id="A0A4W3IYC2"/>
<name>A0A4W3IYC2_CALMI</name>
<keyword evidence="10 14" id="KW-1015">Disulfide bond</keyword>
<dbReference type="SUPFAM" id="SSF57184">
    <property type="entry name" value="Growth factor receptor domain"/>
    <property type="match status" value="1"/>
</dbReference>
<dbReference type="SMART" id="SM00181">
    <property type="entry name" value="EGF"/>
    <property type="match status" value="4"/>
</dbReference>
<evidence type="ECO:0000256" key="13">
    <source>
        <dbReference type="PROSITE-ProRule" id="PRU00461"/>
    </source>
</evidence>
<feature type="domain" description="Thyroglobulin type-1" evidence="19">
    <location>
        <begin position="1074"/>
        <end position="1146"/>
    </location>
</feature>
<dbReference type="InterPro" id="IPR009017">
    <property type="entry name" value="GFP"/>
</dbReference>
<dbReference type="GO" id="GO:0005615">
    <property type="term" value="C:extracellular space"/>
    <property type="evidence" value="ECO:0007669"/>
    <property type="project" value="TreeGrafter"/>
</dbReference>
<dbReference type="PANTHER" id="PTHR12352">
    <property type="entry name" value="SECRETED MODULAR CALCIUM-BINDING PROTEIN"/>
    <property type="match status" value="1"/>
</dbReference>
<keyword evidence="5 16" id="KW-0732">Signal</keyword>
<dbReference type="InterPro" id="IPR000152">
    <property type="entry name" value="EGF-type_Asp/Asn_hydroxyl_site"/>
</dbReference>
<keyword evidence="7" id="KW-0106">Calcium</keyword>
<evidence type="ECO:0000259" key="19">
    <source>
        <dbReference type="PROSITE" id="PS51162"/>
    </source>
</evidence>
<evidence type="ECO:0000256" key="3">
    <source>
        <dbReference type="ARBA" id="ARBA00022530"/>
    </source>
</evidence>
<feature type="disulfide bond" evidence="14">
    <location>
        <begin position="1519"/>
        <end position="1526"/>
    </location>
</feature>
<evidence type="ECO:0000256" key="10">
    <source>
        <dbReference type="ARBA" id="ARBA00023157"/>
    </source>
</evidence>
<dbReference type="PROSITE" id="PS51162">
    <property type="entry name" value="THYROGLOBULIN_1_2"/>
    <property type="match status" value="7"/>
</dbReference>
<dbReference type="CDD" id="cd00255">
    <property type="entry name" value="nidG2"/>
    <property type="match status" value="1"/>
</dbReference>
<dbReference type="PROSITE" id="PS50026">
    <property type="entry name" value="EGF_3"/>
    <property type="match status" value="3"/>
</dbReference>
<feature type="domain" description="Nidogen G2 beta-barrel" evidence="18">
    <location>
        <begin position="712"/>
        <end position="943"/>
    </location>
</feature>
<evidence type="ECO:0000256" key="6">
    <source>
        <dbReference type="ARBA" id="ARBA00022737"/>
    </source>
</evidence>
<dbReference type="SMART" id="SM00135">
    <property type="entry name" value="LY"/>
    <property type="match status" value="5"/>
</dbReference>
<dbReference type="InterPro" id="IPR049883">
    <property type="entry name" value="NOTCH1_EGF-like"/>
</dbReference>
<dbReference type="OMA" id="TCEHNHG"/>
<feature type="disulfide bond" evidence="14">
    <location>
        <begin position="1115"/>
        <end position="1122"/>
    </location>
</feature>
<dbReference type="InterPro" id="IPR018097">
    <property type="entry name" value="EGF_Ca-bd_CS"/>
</dbReference>
<feature type="domain" description="Thyroglobulin type-1" evidence="19">
    <location>
        <begin position="1156"/>
        <end position="1228"/>
    </location>
</feature>
<feature type="domain" description="NIDO" evidence="20">
    <location>
        <begin position="99"/>
        <end position="265"/>
    </location>
</feature>
<reference evidence="22" key="2">
    <citation type="journal article" date="2007" name="PLoS Biol.">
        <title>Survey sequencing and comparative analysis of the elephant shark (Callorhinchus milii) genome.</title>
        <authorList>
            <person name="Venkatesh B."/>
            <person name="Kirkness E.F."/>
            <person name="Loh Y.H."/>
            <person name="Halpern A.L."/>
            <person name="Lee A.P."/>
            <person name="Johnson J."/>
            <person name="Dandona N."/>
            <person name="Viswanathan L.D."/>
            <person name="Tay A."/>
            <person name="Venter J.C."/>
            <person name="Strausberg R.L."/>
            <person name="Brenner S."/>
        </authorList>
    </citation>
    <scope>NUCLEOTIDE SEQUENCE [LARGE SCALE GENOMIC DNA]</scope>
</reference>
<sequence length="1915" mass="214346">MPDRGFVLLLKLHCILSSVHALQREDLFPFGPHRGDLILGEGDDETSQVVKLKRPLMFYDTQFRSLYVGTNGIISTQDFPMETQYVDDGFPTDFPVIAAYLSDIDTSRGRGRIFYRADDSPDILHRAAREIRRGFPRSSFSPSDAFIATWENVAPYEEVTRSSPSSNRFNTFQAVLAFDESNTYAIFLYPEDGLQFFGTRPKESYNVQIELPARVGFSRGETEYIQWKRDEPYYSLTSNEQSVKNLYQMGNSGTRGVWIFHIGGASQFNNVMQAQAGEKPSRENIVTLDSTLNGPVKLHIPEPDYPEVDDYDEEFDEDDDETFDFSPLAPTDPRERVHNIPEQPPYPDAGIIPPHPEGYPEAGVVSSYPEARGLPLYPERYQEAGSSNPQRYSEADTRQSYPARYPNPGETHPERYPNPEATHPERYPNPGATHPERYPNPGATHPERYPNPGATHPERYPNPGATHPERYPNPGATHPERYPNPGATHPERYPNPGATHPERYPNPRATHPERYPNPGATHPERYPNPGATHPERYPNPAATHPERHPNPGATHPERYPNPGATHPERYPNPAATHPERYPNPGAAHPERYPNPGAAHPERYRYPERQPERHPERHPERQSERQSERYPEAEPLPGNPLPAASNRHVVSVEEEEELGTGVFTYSTDARETCERNQGQCSQYAYCADYSSGFCCHCHSGYYGNGRQCLVEGTTQRVNGKVNGKLVVGASRTPVEIRNADLHAYVVVSDGRAYTAISHIPESVGWALQPLSAIGGLFGWLFALQQPGFKNGFSVAGAKFIRNVDITFYPGNERLNIIQVAQGLDTQSYLSVIMEIEGQLPVIPRGASVQIQPYREVYHRSNSVITSKANREYSVLSSDGETQTLRYDLRQNITYHDCEHSLRTFPTTQQLNVARVFVLYDQKEKAVRYAMTNEIGSVEDDLKPEHVNPCYDGSHDCDVSAQCFPGSEQAYICRCAEGYQGDGKVCTDIDECADGGHYRCGSHATCLNLPGLYRCECHHGYQFAEDGRTCVLVDKCAEGRCHPAATCYNIPGSFVCQCNPGYEGDGLQCRPAGRPKTACEQERERVQTQFSPRGSRPYSGNYVPQCDDAGKFRPQQCHQSEGQCWCVDTWGREIDGTRTYPGSNAPQCGLPVTPDHEMTACEHQRERLQAEYSSRGDRPHFTIHIPQCDEHGNFRPVQCHTNRNQCWCVDKWGREVPGTRKPSGMDQPRCGLPAPTERPKTACEMQRESTSTEFGPHGSRPHFGSYVTQCDDEGNYIPLQCHSSTGQCWCVDDWGREIPGTKSLSGSVPPQCGPLVPTERPKTACEYQRDKVNAEYSPHGARPSVGFYAPECDEEGEFRPLQCHGSIGQCWCVNERGQEIPGSRTFPGTDQPQCGLPERPKTACEDQRDKVNAEYSLYGARPSVGFYAPECDEDGKFRPLQCHGSIGQCWCVNERGQEIPGTRNLPGTDQPRCGLPERPKTACEDQRDRVNAEYSLYGARPSVGFYAPECDEDGKFRPLQCHGSIGQCWCVNERGQEIPGTRSFPGTDQPRCGLPEPTTRPQTLCERWRQMSETSGTSADQYVPQCDEYGNFSPMQCRGNRVCWCVDKDGREIQGTGTQTGILPACIPTVAPPTVQPTPSSLVTTPSTGTFLLYAQGQHIGYLPLNGTQLNTEGAKSLLALHGSIVIGIDYDCREKMVYWTDVAGRTINRISLEIGAEPEIMINSGLTSPEGLTIDYLRRLMFWTDSGSDKIEVAKVDGTHRRVLFDTDLVNPRAIVVDSLSGNLYWTDWNREAPKIETSYIDGTNRRVLVKDDIGLPNGLTFDPFSLQLCWADAGTKNLECIFPDGTGRHVVQLGLNYPFSIVAYSNHFYYTDWRRDGVIVVNKANGQTTDEFLPDQRSHLYGITVAYPSCPHGRK</sequence>
<dbReference type="GO" id="GO:0005604">
    <property type="term" value="C:basement membrane"/>
    <property type="evidence" value="ECO:0007669"/>
    <property type="project" value="UniProtKB-SubCell"/>
</dbReference>
<evidence type="ECO:0000256" key="8">
    <source>
        <dbReference type="ARBA" id="ARBA00022869"/>
    </source>
</evidence>
<dbReference type="Proteomes" id="UP000314986">
    <property type="component" value="Unassembled WGS sequence"/>
</dbReference>
<keyword evidence="2" id="KW-0964">Secreted</keyword>
<dbReference type="SUPFAM" id="SSF57610">
    <property type="entry name" value="Thyroglobulin type-1 domain"/>
    <property type="match status" value="7"/>
</dbReference>
<dbReference type="InterPro" id="IPR024731">
    <property type="entry name" value="NELL2-like_EGF"/>
</dbReference>
<evidence type="ECO:0000256" key="5">
    <source>
        <dbReference type="ARBA" id="ARBA00022729"/>
    </source>
</evidence>
<feature type="repeat" description="LDL-receptor class B" evidence="13">
    <location>
        <begin position="1738"/>
        <end position="1780"/>
    </location>
</feature>
<keyword evidence="6" id="KW-0677">Repeat</keyword>
<keyword evidence="11" id="KW-0325">Glycoprotein</keyword>
<dbReference type="InterPro" id="IPR000742">
    <property type="entry name" value="EGF"/>
</dbReference>
<comment type="subcellular location">
    <subcellularLocation>
        <location evidence="1">Secreted</location>
        <location evidence="1">Extracellular space</location>
        <location evidence="1">Extracellular matrix</location>
        <location evidence="1">Basement membrane</location>
    </subcellularLocation>
</comment>
<evidence type="ECO:0000256" key="12">
    <source>
        <dbReference type="PROSITE-ProRule" id="PRU00076"/>
    </source>
</evidence>
<dbReference type="PROSITE" id="PS00010">
    <property type="entry name" value="ASX_HYDROXYL"/>
    <property type="match status" value="2"/>
</dbReference>
<dbReference type="PROSITE" id="PS00484">
    <property type="entry name" value="THYROGLOBULIN_1_1"/>
    <property type="match status" value="6"/>
</dbReference>
<dbReference type="Pfam" id="PF12947">
    <property type="entry name" value="EGF_3"/>
    <property type="match status" value="1"/>
</dbReference>
<dbReference type="Pfam" id="PF00058">
    <property type="entry name" value="Ldl_recept_b"/>
    <property type="match status" value="2"/>
</dbReference>
<feature type="region of interest" description="Disordered" evidence="15">
    <location>
        <begin position="1217"/>
        <end position="1238"/>
    </location>
</feature>
<dbReference type="SUPFAM" id="SSF54511">
    <property type="entry name" value="GFP-like"/>
    <property type="match status" value="1"/>
</dbReference>
<evidence type="ECO:0000256" key="1">
    <source>
        <dbReference type="ARBA" id="ARBA00004302"/>
    </source>
</evidence>
<dbReference type="CDD" id="cd00191">
    <property type="entry name" value="TY"/>
    <property type="match status" value="7"/>
</dbReference>
<evidence type="ECO:0000256" key="4">
    <source>
        <dbReference type="ARBA" id="ARBA00022536"/>
    </source>
</evidence>
<feature type="disulfide bond" evidence="14">
    <location>
        <begin position="1361"/>
        <end position="1368"/>
    </location>
</feature>
<feature type="region of interest" description="Disordered" evidence="15">
    <location>
        <begin position="302"/>
        <end position="365"/>
    </location>
</feature>
<feature type="disulfide bond" evidence="14">
    <location>
        <begin position="1279"/>
        <end position="1286"/>
    </location>
</feature>
<dbReference type="PROSITE" id="PS50993">
    <property type="entry name" value="NIDOGEN_G2"/>
    <property type="match status" value="1"/>
</dbReference>
<dbReference type="PROSITE" id="PS01186">
    <property type="entry name" value="EGF_2"/>
    <property type="match status" value="4"/>
</dbReference>
<keyword evidence="3" id="KW-0272">Extracellular matrix</keyword>
<dbReference type="GeneTree" id="ENSGT00940000157901"/>
<dbReference type="Gene3D" id="4.10.800.10">
    <property type="entry name" value="Thyroglobulin type-1"/>
    <property type="match status" value="7"/>
</dbReference>
<evidence type="ECO:0000256" key="7">
    <source>
        <dbReference type="ARBA" id="ARBA00022837"/>
    </source>
</evidence>
<feature type="compositionally biased region" description="Basic and acidic residues" evidence="15">
    <location>
        <begin position="411"/>
        <end position="426"/>
    </location>
</feature>
<dbReference type="InterPro" id="IPR051950">
    <property type="entry name" value="Dev_reg/Prot_inhib"/>
</dbReference>
<dbReference type="Pfam" id="PF07474">
    <property type="entry name" value="G2F"/>
    <property type="match status" value="1"/>
</dbReference>
<dbReference type="SMART" id="SM00682">
    <property type="entry name" value="G2F"/>
    <property type="match status" value="1"/>
</dbReference>
<dbReference type="FunFam" id="2.120.10.30:FF:000030">
    <property type="entry name" value="Nidogen 1"/>
    <property type="match status" value="1"/>
</dbReference>
<evidence type="ECO:0000256" key="15">
    <source>
        <dbReference type="SAM" id="MobiDB-lite"/>
    </source>
</evidence>
<dbReference type="FunFam" id="2.10.25.10:FF:000038">
    <property type="entry name" value="Fibrillin 2"/>
    <property type="match status" value="2"/>
</dbReference>
<feature type="compositionally biased region" description="Basic and acidic residues" evidence="15">
    <location>
        <begin position="500"/>
        <end position="514"/>
    </location>
</feature>
<feature type="chain" id="PRO_5021302482" evidence="16">
    <location>
        <begin position="22"/>
        <end position="1915"/>
    </location>
</feature>
<dbReference type="CDD" id="cd00054">
    <property type="entry name" value="EGF_CA"/>
    <property type="match status" value="2"/>
</dbReference>
<reference evidence="22" key="3">
    <citation type="journal article" date="2014" name="Nature">
        <title>Elephant shark genome provides unique insights into gnathostome evolution.</title>
        <authorList>
            <consortium name="International Elephant Shark Genome Sequencing Consortium"/>
            <person name="Venkatesh B."/>
            <person name="Lee A.P."/>
            <person name="Ravi V."/>
            <person name="Maurya A.K."/>
            <person name="Lian M.M."/>
            <person name="Swann J.B."/>
            <person name="Ohta Y."/>
            <person name="Flajnik M.F."/>
            <person name="Sutoh Y."/>
            <person name="Kasahara M."/>
            <person name="Hoon S."/>
            <person name="Gangu V."/>
            <person name="Roy S.W."/>
            <person name="Irimia M."/>
            <person name="Korzh V."/>
            <person name="Kondrychyn I."/>
            <person name="Lim Z.W."/>
            <person name="Tay B.H."/>
            <person name="Tohari S."/>
            <person name="Kong K.W."/>
            <person name="Ho S."/>
            <person name="Lorente-Galdos B."/>
            <person name="Quilez J."/>
            <person name="Marques-Bonet T."/>
            <person name="Raney B.J."/>
            <person name="Ingham P.W."/>
            <person name="Tay A."/>
            <person name="Hillier L.W."/>
            <person name="Minx P."/>
            <person name="Boehm T."/>
            <person name="Wilson R.K."/>
            <person name="Brenner S."/>
            <person name="Warren W.C."/>
        </authorList>
    </citation>
    <scope>NUCLEOTIDE SEQUENCE [LARGE SCALE GENOMIC DNA]</scope>
</reference>
<feature type="domain" description="EGF-like" evidence="17">
    <location>
        <begin position="986"/>
        <end position="1029"/>
    </location>
</feature>
<dbReference type="PANTHER" id="PTHR12352:SF3">
    <property type="entry name" value="NIDOGEN-2"/>
    <property type="match status" value="1"/>
</dbReference>
<reference evidence="21" key="5">
    <citation type="submission" date="2025-09" db="UniProtKB">
        <authorList>
            <consortium name="Ensembl"/>
        </authorList>
    </citation>
    <scope>IDENTIFICATION</scope>
</reference>